<evidence type="ECO:0000313" key="4">
    <source>
        <dbReference type="EMBL" id="CAB4042151.1"/>
    </source>
</evidence>
<dbReference type="OrthoDB" id="20689at2759"/>
<dbReference type="GO" id="GO:0005925">
    <property type="term" value="C:focal adhesion"/>
    <property type="evidence" value="ECO:0007669"/>
    <property type="project" value="TreeGrafter"/>
</dbReference>
<proteinExistence type="predicted"/>
<reference evidence="4" key="1">
    <citation type="submission" date="2020-04" db="EMBL/GenBank/DDBJ databases">
        <authorList>
            <person name="Alioto T."/>
            <person name="Alioto T."/>
            <person name="Gomez Garrido J."/>
        </authorList>
    </citation>
    <scope>NUCLEOTIDE SEQUENCE</scope>
    <source>
        <strain evidence="4">A484AB</strain>
    </source>
</reference>
<keyword evidence="3" id="KW-0440">LIM domain</keyword>
<keyword evidence="1" id="KW-0479">Metal-binding</keyword>
<dbReference type="Pfam" id="PF00412">
    <property type="entry name" value="LIM"/>
    <property type="match status" value="1"/>
</dbReference>
<dbReference type="EMBL" id="CACRXK020029566">
    <property type="protein sequence ID" value="CAB4042151.1"/>
    <property type="molecule type" value="Genomic_DNA"/>
</dbReference>
<dbReference type="InterPro" id="IPR017351">
    <property type="entry name" value="PINCH-1-4-like"/>
</dbReference>
<evidence type="ECO:0000256" key="2">
    <source>
        <dbReference type="ARBA" id="ARBA00022833"/>
    </source>
</evidence>
<dbReference type="Proteomes" id="UP001152795">
    <property type="component" value="Unassembled WGS sequence"/>
</dbReference>
<comment type="caution">
    <text evidence="4">The sequence shown here is derived from an EMBL/GenBank/DDBJ whole genome shotgun (WGS) entry which is preliminary data.</text>
</comment>
<dbReference type="SUPFAM" id="SSF57716">
    <property type="entry name" value="Glucocorticoid receptor-like (DNA-binding domain)"/>
    <property type="match status" value="1"/>
</dbReference>
<evidence type="ECO:0000256" key="1">
    <source>
        <dbReference type="ARBA" id="ARBA00022723"/>
    </source>
</evidence>
<dbReference type="GO" id="GO:0005737">
    <property type="term" value="C:cytoplasm"/>
    <property type="evidence" value="ECO:0007669"/>
    <property type="project" value="TreeGrafter"/>
</dbReference>
<evidence type="ECO:0000313" key="5">
    <source>
        <dbReference type="Proteomes" id="UP001152795"/>
    </source>
</evidence>
<dbReference type="GO" id="GO:0005911">
    <property type="term" value="C:cell-cell junction"/>
    <property type="evidence" value="ECO:0007669"/>
    <property type="project" value="TreeGrafter"/>
</dbReference>
<dbReference type="InterPro" id="IPR001781">
    <property type="entry name" value="Znf_LIM"/>
</dbReference>
<feature type="non-terminal residue" evidence="4">
    <location>
        <position position="1"/>
    </location>
</feature>
<gene>
    <name evidence="4" type="ORF">PACLA_8A056567</name>
</gene>
<dbReference type="AlphaFoldDB" id="A0A7D9K6L9"/>
<name>A0A7D9K6L9_PARCT</name>
<keyword evidence="5" id="KW-1185">Reference proteome</keyword>
<dbReference type="GO" id="GO:1900026">
    <property type="term" value="P:positive regulation of substrate adhesion-dependent cell spreading"/>
    <property type="evidence" value="ECO:0007669"/>
    <property type="project" value="TreeGrafter"/>
</dbReference>
<dbReference type="GO" id="GO:0045216">
    <property type="term" value="P:cell-cell junction organization"/>
    <property type="evidence" value="ECO:0007669"/>
    <property type="project" value="TreeGrafter"/>
</dbReference>
<dbReference type="PANTHER" id="PTHR24210">
    <property type="entry name" value="LIM DOMAIN-CONTAINING PROTEIN"/>
    <property type="match status" value="1"/>
</dbReference>
<dbReference type="GO" id="GO:2001046">
    <property type="term" value="P:positive regulation of integrin-mediated signaling pathway"/>
    <property type="evidence" value="ECO:0007669"/>
    <property type="project" value="TreeGrafter"/>
</dbReference>
<protein>
    <submittedName>
        <fullName evidence="4">LIM and senescent cell antigen-like-containing domain 2 isoform X5</fullName>
    </submittedName>
</protein>
<evidence type="ECO:0000256" key="3">
    <source>
        <dbReference type="ARBA" id="ARBA00023038"/>
    </source>
</evidence>
<dbReference type="GO" id="GO:0098609">
    <property type="term" value="P:cell-cell adhesion"/>
    <property type="evidence" value="ECO:0007669"/>
    <property type="project" value="TreeGrafter"/>
</dbReference>
<organism evidence="4 5">
    <name type="scientific">Paramuricea clavata</name>
    <name type="common">Red gorgonian</name>
    <name type="synonym">Violescent sea-whip</name>
    <dbReference type="NCBI Taxonomy" id="317549"/>
    <lineage>
        <taxon>Eukaryota</taxon>
        <taxon>Metazoa</taxon>
        <taxon>Cnidaria</taxon>
        <taxon>Anthozoa</taxon>
        <taxon>Octocorallia</taxon>
        <taxon>Malacalcyonacea</taxon>
        <taxon>Plexauridae</taxon>
        <taxon>Paramuricea</taxon>
    </lineage>
</organism>
<dbReference type="GO" id="GO:0046872">
    <property type="term" value="F:metal ion binding"/>
    <property type="evidence" value="ECO:0007669"/>
    <property type="project" value="UniProtKB-KW"/>
</dbReference>
<dbReference type="Gene3D" id="2.10.110.10">
    <property type="entry name" value="Cysteine Rich Protein"/>
    <property type="match status" value="1"/>
</dbReference>
<keyword evidence="2" id="KW-0862">Zinc</keyword>
<sequence length="60" mass="6962">HFVCAKCEKPFYGHLHYEKNGLPYCETHYNELFGEVCFKCNHGIVGGEGVYPINQTFDNY</sequence>
<accession>A0A7D9K6L9</accession>
<dbReference type="PANTHER" id="PTHR24210:SF0">
    <property type="entry name" value="LIM DOMAIN-CONTAINING PROTEIN"/>
    <property type="match status" value="1"/>
</dbReference>